<feature type="compositionally biased region" description="Basic and acidic residues" evidence="7">
    <location>
        <begin position="148"/>
        <end position="158"/>
    </location>
</feature>
<reference evidence="10" key="1">
    <citation type="submission" date="2017-03" db="EMBL/GenBank/DDBJ databases">
        <title>Genomes of endolithic fungi from Antarctica.</title>
        <authorList>
            <person name="Coleine C."/>
            <person name="Masonjones S."/>
            <person name="Stajich J.E."/>
        </authorList>
    </citation>
    <scope>NUCLEOTIDE SEQUENCE [LARGE SCALE GENOMIC DNA]</scope>
    <source>
        <strain evidence="10">CCFEE 5527</strain>
    </source>
</reference>
<evidence type="ECO:0000256" key="2">
    <source>
        <dbReference type="ARBA" id="ARBA00011050"/>
    </source>
</evidence>
<dbReference type="SUPFAM" id="SSF46942">
    <property type="entry name" value="Elongation factor TFIIS domain 2"/>
    <property type="match status" value="1"/>
</dbReference>
<dbReference type="Pfam" id="PF23257">
    <property type="entry name" value="DUF7071"/>
    <property type="match status" value="1"/>
</dbReference>
<dbReference type="InterPro" id="IPR011011">
    <property type="entry name" value="Znf_FYVE_PHD"/>
</dbReference>
<feature type="compositionally biased region" description="Polar residues" evidence="7">
    <location>
        <begin position="682"/>
        <end position="694"/>
    </location>
</feature>
<protein>
    <recommendedName>
        <fullName evidence="3">Transcription factor BYE1</fullName>
    </recommendedName>
</protein>
<evidence type="ECO:0000313" key="9">
    <source>
        <dbReference type="EMBL" id="OQO03833.1"/>
    </source>
</evidence>
<keyword evidence="10" id="KW-1185">Reference proteome</keyword>
<feature type="compositionally biased region" description="Polar residues" evidence="7">
    <location>
        <begin position="467"/>
        <end position="478"/>
    </location>
</feature>
<dbReference type="OrthoDB" id="79252at2759"/>
<feature type="region of interest" description="Disordered" evidence="7">
    <location>
        <begin position="344"/>
        <end position="404"/>
    </location>
</feature>
<evidence type="ECO:0000259" key="8">
    <source>
        <dbReference type="PROSITE" id="PS51321"/>
    </source>
</evidence>
<feature type="compositionally biased region" description="Basic residues" evidence="7">
    <location>
        <begin position="29"/>
        <end position="42"/>
    </location>
</feature>
<evidence type="ECO:0000256" key="5">
    <source>
        <dbReference type="ARBA" id="ARBA00022771"/>
    </source>
</evidence>
<feature type="domain" description="TFIIS central" evidence="8">
    <location>
        <begin position="249"/>
        <end position="376"/>
    </location>
</feature>
<evidence type="ECO:0000256" key="3">
    <source>
        <dbReference type="ARBA" id="ARBA00021616"/>
    </source>
</evidence>
<name>A0A1V8SXE4_9PEZI</name>
<dbReference type="PROSITE" id="PS51321">
    <property type="entry name" value="TFIIS_CENTRAL"/>
    <property type="match status" value="1"/>
</dbReference>
<dbReference type="InterPro" id="IPR055499">
    <property type="entry name" value="DUF7071"/>
</dbReference>
<dbReference type="Gene3D" id="1.10.472.30">
    <property type="entry name" value="Transcription elongation factor S-II, central domain"/>
    <property type="match status" value="1"/>
</dbReference>
<dbReference type="PROSITE" id="PS01359">
    <property type="entry name" value="ZF_PHD_1"/>
    <property type="match status" value="1"/>
</dbReference>
<comment type="function">
    <text evidence="1">Negative regulator of transcription elongation.</text>
</comment>
<evidence type="ECO:0000256" key="4">
    <source>
        <dbReference type="ARBA" id="ARBA00022723"/>
    </source>
</evidence>
<comment type="similarity">
    <text evidence="2">Belongs to the BYE1 family.</text>
</comment>
<dbReference type="Pfam" id="PF07744">
    <property type="entry name" value="SPOC"/>
    <property type="match status" value="1"/>
</dbReference>
<dbReference type="GO" id="GO:0006368">
    <property type="term" value="P:transcription elongation by RNA polymerase II"/>
    <property type="evidence" value="ECO:0007669"/>
    <property type="project" value="TreeGrafter"/>
</dbReference>
<dbReference type="SUPFAM" id="SSF57903">
    <property type="entry name" value="FYVE/PHD zinc finger"/>
    <property type="match status" value="1"/>
</dbReference>
<proteinExistence type="inferred from homology"/>
<dbReference type="GO" id="GO:0031564">
    <property type="term" value="P:transcription antitermination"/>
    <property type="evidence" value="ECO:0007669"/>
    <property type="project" value="TreeGrafter"/>
</dbReference>
<feature type="region of interest" description="Disordered" evidence="7">
    <location>
        <begin position="417"/>
        <end position="455"/>
    </location>
</feature>
<dbReference type="CDD" id="cd21538">
    <property type="entry name" value="SPOC_TFIIS"/>
    <property type="match status" value="1"/>
</dbReference>
<keyword evidence="5" id="KW-0863">Zinc-finger</keyword>
<dbReference type="Pfam" id="PF20826">
    <property type="entry name" value="PHD_5"/>
    <property type="match status" value="1"/>
</dbReference>
<dbReference type="InterPro" id="IPR013083">
    <property type="entry name" value="Znf_RING/FYVE/PHD"/>
</dbReference>
<dbReference type="PANTHER" id="PTHR11477:SF11">
    <property type="entry name" value="TRANSCRIPTION FACTOR BYE1"/>
    <property type="match status" value="1"/>
</dbReference>
<evidence type="ECO:0000256" key="6">
    <source>
        <dbReference type="ARBA" id="ARBA00022833"/>
    </source>
</evidence>
<feature type="region of interest" description="Disordered" evidence="7">
    <location>
        <begin position="677"/>
        <end position="752"/>
    </location>
</feature>
<dbReference type="Gene3D" id="3.30.40.10">
    <property type="entry name" value="Zinc/RING finger domain, C3HC4 (zinc finger)"/>
    <property type="match status" value="1"/>
</dbReference>
<dbReference type="InterPro" id="IPR001965">
    <property type="entry name" value="Znf_PHD"/>
</dbReference>
<dbReference type="InParanoid" id="A0A1V8SXE4"/>
<evidence type="ECO:0000256" key="1">
    <source>
        <dbReference type="ARBA" id="ARBA00002311"/>
    </source>
</evidence>
<dbReference type="GO" id="GO:0031440">
    <property type="term" value="P:regulation of mRNA 3'-end processing"/>
    <property type="evidence" value="ECO:0007669"/>
    <property type="project" value="TreeGrafter"/>
</dbReference>
<feature type="compositionally biased region" description="Acidic residues" evidence="7">
    <location>
        <begin position="166"/>
        <end position="185"/>
    </location>
</feature>
<comment type="caution">
    <text evidence="9">The sequence shown here is derived from an EMBL/GenBank/DDBJ whole genome shotgun (WGS) entry which is preliminary data.</text>
</comment>
<evidence type="ECO:0000256" key="7">
    <source>
        <dbReference type="SAM" id="MobiDB-lite"/>
    </source>
</evidence>
<dbReference type="InterPro" id="IPR019786">
    <property type="entry name" value="Zinc_finger_PHD-type_CS"/>
</dbReference>
<dbReference type="Proteomes" id="UP000192596">
    <property type="component" value="Unassembled WGS sequence"/>
</dbReference>
<dbReference type="GO" id="GO:0001139">
    <property type="term" value="F:RNA polymerase II complex recruiting activity"/>
    <property type="evidence" value="ECO:0007669"/>
    <property type="project" value="TreeGrafter"/>
</dbReference>
<dbReference type="AlphaFoldDB" id="A0A1V8SXE4"/>
<feature type="compositionally biased region" description="Basic and acidic residues" evidence="7">
    <location>
        <begin position="352"/>
        <end position="377"/>
    </location>
</feature>
<dbReference type="Pfam" id="PF07500">
    <property type="entry name" value="TFIIS_M"/>
    <property type="match status" value="1"/>
</dbReference>
<sequence>MADESIRRSGRATKGQHTKASSSPAPAPKKGKAAKGKGKKGKATASQAVSEADEDEERIRCICGNDDGEDKRAFIGCDACSVWQHNVCMGMSDNDDEVPENYLCEQCNPADHVETVEALARGEQIWETRTRIYLAEKKMSKSRKSKKESKGGWLKKEMTPSAAANGDEEAEDVKEEATPVEETEPALDTPADAGNKRKRESDVATSQPGTPADVPKRQDKRRKSSIVPQKKGSEDPATALISSDKLPADRKKIAQALSKVIADGVSEHVQRSGFRVPDGQTPSSLGDYHASRIEYALTMNYDGPQNKDYAQQFRMLNANIKRNKTLLEELVAGSLTADELAVMTSDEAASEEQQKQRAEMKAEADRQMTIDQKEVGPRYRRTHKGDEMVEDENAASSSMPVSRPVRHSISDNAEIADSDPTATATSPINQSSFDGAPTANTSRPRVAPLDRRESSQQNFDVNAIWNKTQAQSPTQPTSGPRPLQMPPRRRSSVQNNGEGAKEDADVDRMLADDDDEEYAPAAPSGPDAVVWQGKISQGESEPMVNARYVAGRDISSTISWNDLLPSKLSIDGRLGVPKAEEYLCGLQWSNTSDVSILALTPYNDASGFNAVFEYFASRQKYAVVNRDKPQLVKDLYLIPLEPGAKVPDHLDMLEYCSLKQPTEERILLATFVVARQPPPTLPSQQSNGNSNGATPVQHALPDHLRNGPHASPLAQTSPQFPAPASTLPPNPYAQQAPPSYSAAFPGSPSNPSPAQRILGEYYGCTSAQAILAADPGIQEEKLMNLRRILDNTPGSREDLSILMDRLMAGDHVGR</sequence>
<dbReference type="SMART" id="SM00249">
    <property type="entry name" value="PHD"/>
    <property type="match status" value="1"/>
</dbReference>
<dbReference type="InterPro" id="IPR036575">
    <property type="entry name" value="TFIIS_cen_dom_sf"/>
</dbReference>
<feature type="compositionally biased region" description="Basic residues" evidence="7">
    <location>
        <begin position="8"/>
        <end position="17"/>
    </location>
</feature>
<feature type="region of interest" description="Disordered" evidence="7">
    <location>
        <begin position="137"/>
        <end position="248"/>
    </location>
</feature>
<dbReference type="STRING" id="1507870.A0A1V8SXE4"/>
<dbReference type="GO" id="GO:0000977">
    <property type="term" value="F:RNA polymerase II transcription regulatory region sequence-specific DNA binding"/>
    <property type="evidence" value="ECO:0007669"/>
    <property type="project" value="TreeGrafter"/>
</dbReference>
<feature type="compositionally biased region" description="Polar residues" evidence="7">
    <location>
        <begin position="420"/>
        <end position="443"/>
    </location>
</feature>
<dbReference type="GO" id="GO:0006362">
    <property type="term" value="P:transcription elongation by RNA polymerase I"/>
    <property type="evidence" value="ECO:0007669"/>
    <property type="project" value="TreeGrafter"/>
</dbReference>
<dbReference type="GO" id="GO:0005634">
    <property type="term" value="C:nucleus"/>
    <property type="evidence" value="ECO:0007669"/>
    <property type="project" value="TreeGrafter"/>
</dbReference>
<evidence type="ECO:0000313" key="10">
    <source>
        <dbReference type="Proteomes" id="UP000192596"/>
    </source>
</evidence>
<dbReference type="InterPro" id="IPR003618">
    <property type="entry name" value="TFIIS_cen_dom"/>
</dbReference>
<keyword evidence="4" id="KW-0479">Metal-binding</keyword>
<dbReference type="GO" id="GO:0008270">
    <property type="term" value="F:zinc ion binding"/>
    <property type="evidence" value="ECO:0007669"/>
    <property type="project" value="UniProtKB-KW"/>
</dbReference>
<dbReference type="EMBL" id="NAJO01000023">
    <property type="protein sequence ID" value="OQO03833.1"/>
    <property type="molecule type" value="Genomic_DNA"/>
</dbReference>
<gene>
    <name evidence="9" type="ORF">B0A48_10474</name>
</gene>
<keyword evidence="6" id="KW-0862">Zinc</keyword>
<organism evidence="9 10">
    <name type="scientific">Cryoendolithus antarcticus</name>
    <dbReference type="NCBI Taxonomy" id="1507870"/>
    <lineage>
        <taxon>Eukaryota</taxon>
        <taxon>Fungi</taxon>
        <taxon>Dikarya</taxon>
        <taxon>Ascomycota</taxon>
        <taxon>Pezizomycotina</taxon>
        <taxon>Dothideomycetes</taxon>
        <taxon>Dothideomycetidae</taxon>
        <taxon>Cladosporiales</taxon>
        <taxon>Cladosporiaceae</taxon>
        <taxon>Cryoendolithus</taxon>
    </lineage>
</organism>
<dbReference type="InterPro" id="IPR012921">
    <property type="entry name" value="SPOC_C"/>
</dbReference>
<dbReference type="PANTHER" id="PTHR11477">
    <property type="entry name" value="TRANSCRIPTION FACTOR S-II ZINC FINGER DOMAIN-CONTAINING PROTEIN"/>
    <property type="match status" value="1"/>
</dbReference>
<feature type="region of interest" description="Disordered" evidence="7">
    <location>
        <begin position="1"/>
        <end position="57"/>
    </location>
</feature>
<feature type="region of interest" description="Disordered" evidence="7">
    <location>
        <begin position="467"/>
        <end position="506"/>
    </location>
</feature>
<accession>A0A1V8SXE4</accession>